<comment type="subcellular location">
    <subcellularLocation>
        <location evidence="1">Cell membrane</location>
        <topology evidence="1">Multi-pass membrane protein</topology>
    </subcellularLocation>
</comment>
<keyword evidence="1" id="KW-1133">Transmembrane helix</keyword>
<evidence type="ECO:0000256" key="2">
    <source>
        <dbReference type="SAM" id="MobiDB-lite"/>
    </source>
</evidence>
<dbReference type="PROSITE" id="PS50895">
    <property type="entry name" value="SURF1"/>
    <property type="match status" value="1"/>
</dbReference>
<organism evidence="3 4">
    <name type="scientific">Nocardioides caricicola</name>
    <dbReference type="NCBI Taxonomy" id="634770"/>
    <lineage>
        <taxon>Bacteria</taxon>
        <taxon>Bacillati</taxon>
        <taxon>Actinomycetota</taxon>
        <taxon>Actinomycetes</taxon>
        <taxon>Propionibacteriales</taxon>
        <taxon>Nocardioidaceae</taxon>
        <taxon>Nocardioides</taxon>
    </lineage>
</organism>
<dbReference type="RefSeq" id="WP_345176485.1">
    <property type="nucleotide sequence ID" value="NZ_BAABFQ010000006.1"/>
</dbReference>
<feature type="transmembrane region" description="Helical" evidence="1">
    <location>
        <begin position="207"/>
        <end position="227"/>
    </location>
</feature>
<dbReference type="Proteomes" id="UP001595956">
    <property type="component" value="Unassembled WGS sequence"/>
</dbReference>
<feature type="transmembrane region" description="Helical" evidence="1">
    <location>
        <begin position="12"/>
        <end position="29"/>
    </location>
</feature>
<proteinExistence type="inferred from homology"/>
<gene>
    <name evidence="3" type="ORF">ACFPKY_04535</name>
</gene>
<feature type="region of interest" description="Disordered" evidence="2">
    <location>
        <begin position="235"/>
        <end position="254"/>
    </location>
</feature>
<dbReference type="InterPro" id="IPR002994">
    <property type="entry name" value="Surf1/Shy1"/>
</dbReference>
<comment type="similarity">
    <text evidence="1">Belongs to the SURF1 family.</text>
</comment>
<comment type="caution">
    <text evidence="3">The sequence shown here is derived from an EMBL/GenBank/DDBJ whole genome shotgun (WGS) entry which is preliminary data.</text>
</comment>
<dbReference type="CDD" id="cd06662">
    <property type="entry name" value="SURF1"/>
    <property type="match status" value="1"/>
</dbReference>
<reference evidence="4" key="1">
    <citation type="journal article" date="2019" name="Int. J. Syst. Evol. Microbiol.">
        <title>The Global Catalogue of Microorganisms (GCM) 10K type strain sequencing project: providing services to taxonomists for standard genome sequencing and annotation.</title>
        <authorList>
            <consortium name="The Broad Institute Genomics Platform"/>
            <consortium name="The Broad Institute Genome Sequencing Center for Infectious Disease"/>
            <person name="Wu L."/>
            <person name="Ma J."/>
        </authorList>
    </citation>
    <scope>NUCLEOTIDE SEQUENCE [LARGE SCALE GENOMIC DNA]</scope>
    <source>
        <strain evidence="4">KACC 13778</strain>
    </source>
</reference>
<accession>A0ABW0MWV3</accession>
<keyword evidence="1" id="KW-1003">Cell membrane</keyword>
<dbReference type="EMBL" id="JBHSMD010000001">
    <property type="protein sequence ID" value="MFC5492351.1"/>
    <property type="molecule type" value="Genomic_DNA"/>
</dbReference>
<name>A0ABW0MWV3_9ACTN</name>
<keyword evidence="4" id="KW-1185">Reference proteome</keyword>
<protein>
    <recommendedName>
        <fullName evidence="1">SURF1-like protein</fullName>
    </recommendedName>
</protein>
<evidence type="ECO:0000256" key="1">
    <source>
        <dbReference type="RuleBase" id="RU363076"/>
    </source>
</evidence>
<dbReference type="Pfam" id="PF02104">
    <property type="entry name" value="SURF1"/>
    <property type="match status" value="1"/>
</dbReference>
<keyword evidence="1" id="KW-0812">Transmembrane</keyword>
<evidence type="ECO:0000313" key="4">
    <source>
        <dbReference type="Proteomes" id="UP001595956"/>
    </source>
</evidence>
<evidence type="ECO:0000313" key="3">
    <source>
        <dbReference type="EMBL" id="MFC5492351.1"/>
    </source>
</evidence>
<keyword evidence="1" id="KW-0472">Membrane</keyword>
<sequence>MSGKLAPRYWGAHLVALVCVGTAIGLGLWQYAAWQAHREAEATDLTGARAVAITDVLGPDDPFPGDQVGQPVLLDGDWVPEGTVFVSGREHDGSAGYWVVTPVSVTGTDAAIPVVRGWAPTVEQAPAPPTGPATVEGWLQPGEGTGEMDDDPGDDVLPQLRLADVIQHVDQDLYGGYVVATEPGDGLEAATLEQLPEVGATTGLKNFLYAVEWWIFGLFAAFMWWRWVREVTEPAPSVEAGDEAPQDHPVPSGS</sequence>